<dbReference type="EMBL" id="HBUE01253399">
    <property type="protein sequence ID" value="CAG6555213.1"/>
    <property type="molecule type" value="Transcribed_RNA"/>
</dbReference>
<evidence type="ECO:0000313" key="1">
    <source>
        <dbReference type="EMBL" id="CAG6472339.1"/>
    </source>
</evidence>
<accession>A0A8D8BE28</accession>
<sequence length="122" mass="13504">MPFRLSPSIVVIDCHKLCTAGSSTAFRELLAALINWNTFCGWVSTQLPLIILNIFSPGQRRLKTSSRTAWSTSYRINFSSEGSAKFTSVGQSFASKKRPLVKVRLLRLCVDPSIVSNVVIVI</sequence>
<proteinExistence type="predicted"/>
<protein>
    <submittedName>
        <fullName evidence="1">(northern house mosquito) hypothetical protein</fullName>
    </submittedName>
</protein>
<reference evidence="1" key="1">
    <citation type="submission" date="2021-05" db="EMBL/GenBank/DDBJ databases">
        <authorList>
            <person name="Alioto T."/>
            <person name="Alioto T."/>
            <person name="Gomez Garrido J."/>
        </authorList>
    </citation>
    <scope>NUCLEOTIDE SEQUENCE</scope>
</reference>
<dbReference type="EMBL" id="HBUE01070284">
    <property type="protein sequence ID" value="CAG6472339.1"/>
    <property type="molecule type" value="Transcribed_RNA"/>
</dbReference>
<dbReference type="EMBL" id="HBUE01148462">
    <property type="protein sequence ID" value="CAG6503940.1"/>
    <property type="molecule type" value="Transcribed_RNA"/>
</dbReference>
<dbReference type="AlphaFoldDB" id="A0A8D8BE28"/>
<name>A0A8D8BE28_CULPI</name>
<organism evidence="1">
    <name type="scientific">Culex pipiens</name>
    <name type="common">House mosquito</name>
    <dbReference type="NCBI Taxonomy" id="7175"/>
    <lineage>
        <taxon>Eukaryota</taxon>
        <taxon>Metazoa</taxon>
        <taxon>Ecdysozoa</taxon>
        <taxon>Arthropoda</taxon>
        <taxon>Hexapoda</taxon>
        <taxon>Insecta</taxon>
        <taxon>Pterygota</taxon>
        <taxon>Neoptera</taxon>
        <taxon>Endopterygota</taxon>
        <taxon>Diptera</taxon>
        <taxon>Nematocera</taxon>
        <taxon>Culicoidea</taxon>
        <taxon>Culicidae</taxon>
        <taxon>Culicinae</taxon>
        <taxon>Culicini</taxon>
        <taxon>Culex</taxon>
        <taxon>Culex</taxon>
    </lineage>
</organism>